<dbReference type="Proteomes" id="UP001472677">
    <property type="component" value="Unassembled WGS sequence"/>
</dbReference>
<keyword evidence="3" id="KW-1185">Reference proteome</keyword>
<feature type="transmembrane region" description="Helical" evidence="1">
    <location>
        <begin position="103"/>
        <end position="123"/>
    </location>
</feature>
<evidence type="ECO:0000256" key="1">
    <source>
        <dbReference type="SAM" id="Phobius"/>
    </source>
</evidence>
<protein>
    <submittedName>
        <fullName evidence="2">Uncharacterized protein</fullName>
    </submittedName>
</protein>
<organism evidence="2 3">
    <name type="scientific">Hibiscus sabdariffa</name>
    <name type="common">roselle</name>
    <dbReference type="NCBI Taxonomy" id="183260"/>
    <lineage>
        <taxon>Eukaryota</taxon>
        <taxon>Viridiplantae</taxon>
        <taxon>Streptophyta</taxon>
        <taxon>Embryophyta</taxon>
        <taxon>Tracheophyta</taxon>
        <taxon>Spermatophyta</taxon>
        <taxon>Magnoliopsida</taxon>
        <taxon>eudicotyledons</taxon>
        <taxon>Gunneridae</taxon>
        <taxon>Pentapetalae</taxon>
        <taxon>rosids</taxon>
        <taxon>malvids</taxon>
        <taxon>Malvales</taxon>
        <taxon>Malvaceae</taxon>
        <taxon>Malvoideae</taxon>
        <taxon>Hibiscus</taxon>
    </lineage>
</organism>
<dbReference type="EMBL" id="JBBPBM010000017">
    <property type="protein sequence ID" value="KAK8556239.1"/>
    <property type="molecule type" value="Genomic_DNA"/>
</dbReference>
<feature type="transmembrane region" description="Helical" evidence="1">
    <location>
        <begin position="12"/>
        <end position="33"/>
    </location>
</feature>
<keyword evidence="1" id="KW-0472">Membrane</keyword>
<reference evidence="2 3" key="1">
    <citation type="journal article" date="2024" name="G3 (Bethesda)">
        <title>Genome assembly of Hibiscus sabdariffa L. provides insights into metabolisms of medicinal natural products.</title>
        <authorList>
            <person name="Kim T."/>
        </authorList>
    </citation>
    <scope>NUCLEOTIDE SEQUENCE [LARGE SCALE GENOMIC DNA]</scope>
    <source>
        <strain evidence="2">TK-2024</strain>
        <tissue evidence="2">Old leaves</tissue>
    </source>
</reference>
<evidence type="ECO:0000313" key="3">
    <source>
        <dbReference type="Proteomes" id="UP001472677"/>
    </source>
</evidence>
<accession>A0ABR2EBP8</accession>
<comment type="caution">
    <text evidence="2">The sequence shown here is derived from an EMBL/GenBank/DDBJ whole genome shotgun (WGS) entry which is preliminary data.</text>
</comment>
<gene>
    <name evidence="2" type="ORF">V6N12_002650</name>
</gene>
<keyword evidence="1" id="KW-1133">Transmembrane helix</keyword>
<evidence type="ECO:0000313" key="2">
    <source>
        <dbReference type="EMBL" id="KAK8556239.1"/>
    </source>
</evidence>
<keyword evidence="1" id="KW-0812">Transmembrane</keyword>
<name>A0ABR2EBP8_9ROSI</name>
<proteinExistence type="predicted"/>
<sequence>MNISKRSASTISFSVALDISFCMHVIYCLYFNLSLSKIFQSLSDTLLLLSDLSQHFMCILLHDSQPVLHASELFAFGMNFSISCKGNARVCPPPQALWPCPVFFQQLLSFLHFVLIGDNFLVVQNRIKEVKVACSVHAYRTNC</sequence>